<accession>A0A5B0SMC4</accession>
<evidence type="ECO:0000313" key="1">
    <source>
        <dbReference type="EMBL" id="KAA1139306.1"/>
    </source>
</evidence>
<gene>
    <name evidence="1" type="ORF">PGTUg99_037703</name>
</gene>
<reference evidence="1 2" key="1">
    <citation type="submission" date="2019-05" db="EMBL/GenBank/DDBJ databases">
        <title>Emergence of the Ug99 lineage of the wheat stem rust pathogen through somatic hybridization.</title>
        <authorList>
            <person name="Li F."/>
            <person name="Upadhyaya N.M."/>
            <person name="Sperschneider J."/>
            <person name="Matny O."/>
            <person name="Nguyen-Phuc H."/>
            <person name="Mago R."/>
            <person name="Raley C."/>
            <person name="Miller M.E."/>
            <person name="Silverstein K.A.T."/>
            <person name="Henningsen E."/>
            <person name="Hirsch C.D."/>
            <person name="Visser B."/>
            <person name="Pretorius Z.A."/>
            <person name="Steffenson B.J."/>
            <person name="Schwessinger B."/>
            <person name="Dodds P.N."/>
            <person name="Figueroa M."/>
        </authorList>
    </citation>
    <scope>NUCLEOTIDE SEQUENCE [LARGE SCALE GENOMIC DNA]</scope>
    <source>
        <strain evidence="1 2">Ug99</strain>
    </source>
</reference>
<name>A0A5B0SMC4_PUCGR</name>
<evidence type="ECO:0000313" key="2">
    <source>
        <dbReference type="Proteomes" id="UP000325313"/>
    </source>
</evidence>
<dbReference type="AlphaFoldDB" id="A0A5B0SMC4"/>
<comment type="caution">
    <text evidence="1">The sequence shown here is derived from an EMBL/GenBank/DDBJ whole genome shotgun (WGS) entry which is preliminary data.</text>
</comment>
<protein>
    <submittedName>
        <fullName evidence="1">Uncharacterized protein</fullName>
    </submittedName>
</protein>
<organism evidence="1 2">
    <name type="scientific">Puccinia graminis f. sp. tritici</name>
    <dbReference type="NCBI Taxonomy" id="56615"/>
    <lineage>
        <taxon>Eukaryota</taxon>
        <taxon>Fungi</taxon>
        <taxon>Dikarya</taxon>
        <taxon>Basidiomycota</taxon>
        <taxon>Pucciniomycotina</taxon>
        <taxon>Pucciniomycetes</taxon>
        <taxon>Pucciniales</taxon>
        <taxon>Pucciniaceae</taxon>
        <taxon>Puccinia</taxon>
    </lineage>
</organism>
<dbReference type="Proteomes" id="UP000325313">
    <property type="component" value="Unassembled WGS sequence"/>
</dbReference>
<dbReference type="EMBL" id="VDEP01000001">
    <property type="protein sequence ID" value="KAA1139306.1"/>
    <property type="molecule type" value="Genomic_DNA"/>
</dbReference>
<proteinExistence type="predicted"/>
<sequence length="153" mass="17066">MPGDKFEFDSTINSVVSGEVRTQNFDDEVLRDAKIGPNLEDLKRQQLMYTLHSHSKAFATLDEPFGAVRGHEVKITLTIDRPYPPILRKAPYPASPRSKAALEEHIDLLTNMGIIRKVGANENVDVTTPVIIAWHNGKSRLVATLGRYTNRSG</sequence>